<sequence>MKFYADQKRTERSFEVGEWVYLKLQPYRQQSIAIRTSLKLSAKFYGPFQVLDKVGTIAYRLKLPSHSRVHPVFHVSLLKKHVGPAPIMEGELPQTNDADIVTLEPFRVLQRRQVQRQGQSIAQWLVQWKGLESYEASWE</sequence>
<organism evidence="2 3">
    <name type="scientific">Daucus carota subsp. sativus</name>
    <name type="common">Carrot</name>
    <dbReference type="NCBI Taxonomy" id="79200"/>
    <lineage>
        <taxon>Eukaryota</taxon>
        <taxon>Viridiplantae</taxon>
        <taxon>Streptophyta</taxon>
        <taxon>Embryophyta</taxon>
        <taxon>Tracheophyta</taxon>
        <taxon>Spermatophyta</taxon>
        <taxon>Magnoliopsida</taxon>
        <taxon>eudicotyledons</taxon>
        <taxon>Gunneridae</taxon>
        <taxon>Pentapetalae</taxon>
        <taxon>asterids</taxon>
        <taxon>campanulids</taxon>
        <taxon>Apiales</taxon>
        <taxon>Apiaceae</taxon>
        <taxon>Apioideae</taxon>
        <taxon>Scandiceae</taxon>
        <taxon>Daucinae</taxon>
        <taxon>Daucus</taxon>
        <taxon>Daucus sect. Daucus</taxon>
    </lineage>
</organism>
<dbReference type="AlphaFoldDB" id="A0AAF1ARY0"/>
<dbReference type="EMBL" id="CP093344">
    <property type="protein sequence ID" value="WOG90151.1"/>
    <property type="molecule type" value="Genomic_DNA"/>
</dbReference>
<dbReference type="Pfam" id="PF24626">
    <property type="entry name" value="SH3_Tf2-1"/>
    <property type="match status" value="1"/>
</dbReference>
<dbReference type="PANTHER" id="PTHR46148">
    <property type="entry name" value="CHROMO DOMAIN-CONTAINING PROTEIN"/>
    <property type="match status" value="1"/>
</dbReference>
<dbReference type="Proteomes" id="UP000077755">
    <property type="component" value="Chromosome 2"/>
</dbReference>
<accession>A0AAF1ARY0</accession>
<evidence type="ECO:0000259" key="1">
    <source>
        <dbReference type="PROSITE" id="PS50013"/>
    </source>
</evidence>
<feature type="domain" description="Chromo" evidence="1">
    <location>
        <begin position="103"/>
        <end position="139"/>
    </location>
</feature>
<dbReference type="InterPro" id="IPR000953">
    <property type="entry name" value="Chromo/chromo_shadow_dom"/>
</dbReference>
<evidence type="ECO:0000313" key="3">
    <source>
        <dbReference type="Proteomes" id="UP000077755"/>
    </source>
</evidence>
<dbReference type="PROSITE" id="PS50013">
    <property type="entry name" value="CHROMO_2"/>
    <property type="match status" value="1"/>
</dbReference>
<dbReference type="PANTHER" id="PTHR46148:SF52">
    <property type="entry name" value="OS04G0603800 PROTEIN"/>
    <property type="match status" value="1"/>
</dbReference>
<reference evidence="2" key="1">
    <citation type="journal article" date="2016" name="Nat. Genet.">
        <title>A high-quality carrot genome assembly provides new insights into carotenoid accumulation and asterid genome evolution.</title>
        <authorList>
            <person name="Iorizzo M."/>
            <person name="Ellison S."/>
            <person name="Senalik D."/>
            <person name="Zeng P."/>
            <person name="Satapoomin P."/>
            <person name="Huang J."/>
            <person name="Bowman M."/>
            <person name="Iovene M."/>
            <person name="Sanseverino W."/>
            <person name="Cavagnaro P."/>
            <person name="Yildiz M."/>
            <person name="Macko-Podgorni A."/>
            <person name="Moranska E."/>
            <person name="Grzebelus E."/>
            <person name="Grzebelus D."/>
            <person name="Ashrafi H."/>
            <person name="Zheng Z."/>
            <person name="Cheng S."/>
            <person name="Spooner D."/>
            <person name="Van Deynze A."/>
            <person name="Simon P."/>
        </authorList>
    </citation>
    <scope>NUCLEOTIDE SEQUENCE</scope>
    <source>
        <tissue evidence="2">Leaf</tissue>
    </source>
</reference>
<protein>
    <recommendedName>
        <fullName evidence="1">Chromo domain-containing protein</fullName>
    </recommendedName>
</protein>
<gene>
    <name evidence="2" type="ORF">DCAR_0209394</name>
</gene>
<keyword evidence="3" id="KW-1185">Reference proteome</keyword>
<dbReference type="InterPro" id="IPR056924">
    <property type="entry name" value="SH3_Tf2-1"/>
</dbReference>
<dbReference type="InterPro" id="IPR016197">
    <property type="entry name" value="Chromo-like_dom_sf"/>
</dbReference>
<proteinExistence type="predicted"/>
<evidence type="ECO:0000313" key="2">
    <source>
        <dbReference type="EMBL" id="WOG90151.1"/>
    </source>
</evidence>
<dbReference type="SUPFAM" id="SSF54160">
    <property type="entry name" value="Chromo domain-like"/>
    <property type="match status" value="1"/>
</dbReference>
<reference evidence="2" key="2">
    <citation type="submission" date="2022-03" db="EMBL/GenBank/DDBJ databases">
        <title>Draft title - Genomic analysis of global carrot germplasm unveils the trajectory of domestication and the origin of high carotenoid orange carrot.</title>
        <authorList>
            <person name="Iorizzo M."/>
            <person name="Ellison S."/>
            <person name="Senalik D."/>
            <person name="Macko-Podgorni A."/>
            <person name="Grzebelus D."/>
            <person name="Bostan H."/>
            <person name="Rolling W."/>
            <person name="Curaba J."/>
            <person name="Simon P."/>
        </authorList>
    </citation>
    <scope>NUCLEOTIDE SEQUENCE</scope>
    <source>
        <tissue evidence="2">Leaf</tissue>
    </source>
</reference>
<name>A0AAF1ARY0_DAUCS</name>